<evidence type="ECO:0000256" key="5">
    <source>
        <dbReference type="ARBA" id="ARBA00022989"/>
    </source>
</evidence>
<keyword evidence="10" id="KW-0449">Lipoprotein</keyword>
<sequence length="465" mass="51194">MLFYLAFRNIISRKSSLVIVSFIALTVMLFSFVNAVFDSTENGVQETFCSSFTGDLIIRPESDVPLSLFGDETPVTGMLTKIKNIIPFNEVYETVKNNPYINKTVPQVSCTAALENGKIRIPACLFGVKCSEYLYVMDSIEITEGTVFDSVDGGCLLQKDTAEKLKVSPGSTIQAVVADGISFRIRSLTVTGIYEYTHVHSSLEKIVIADFNVVRELSGQNSSGMQNYEFSHDIESILSSDLDDENFFFSDEMDASELFVEETENSFSENPIWNFIVCRTEKTSDAKKAASVLNSQFKKSGWPAEAVLWRQAAGSSALYIYWLRVIFNGGIFVILIAGFIVINNTLVIHIFDRTKEIGTLRAIGASSLFVSAECFLENLILSMTAAVFGILFSFILCSAVSYGKLTFSNSFLIQLFGSEPLMLKVTPVNAASVVVLCFVLAVFAWIIPVKSALSVEPVKAIQGAK</sequence>
<evidence type="ECO:0000256" key="2">
    <source>
        <dbReference type="ARBA" id="ARBA00005236"/>
    </source>
</evidence>
<organism evidence="10 12">
    <name type="scientific">Treponema rectale</name>
    <dbReference type="NCBI Taxonomy" id="744512"/>
    <lineage>
        <taxon>Bacteria</taxon>
        <taxon>Pseudomonadati</taxon>
        <taxon>Spirochaetota</taxon>
        <taxon>Spirochaetia</taxon>
        <taxon>Spirochaetales</taxon>
        <taxon>Treponemataceae</taxon>
        <taxon>Treponema</taxon>
    </lineage>
</organism>
<dbReference type="PANTHER" id="PTHR30489">
    <property type="entry name" value="LIPOPROTEIN-RELEASING SYSTEM TRANSMEMBRANE PROTEIN LOLE"/>
    <property type="match status" value="1"/>
</dbReference>
<keyword evidence="12" id="KW-1185">Reference proteome</keyword>
<name>A0A840SCF1_9SPIR</name>
<proteinExistence type="inferred from homology"/>
<feature type="domain" description="ABC3 transporter permease C-terminal" evidence="8">
    <location>
        <begin position="331"/>
        <end position="457"/>
    </location>
</feature>
<accession>A0A840SCF1</accession>
<evidence type="ECO:0000256" key="6">
    <source>
        <dbReference type="ARBA" id="ARBA00023136"/>
    </source>
</evidence>
<protein>
    <submittedName>
        <fullName evidence="11">ABC transporter permease</fullName>
    </submittedName>
    <submittedName>
        <fullName evidence="10">ABC-type lipoprotein release transport system permease subunit</fullName>
    </submittedName>
</protein>
<dbReference type="AlphaFoldDB" id="A0A840SCF1"/>
<dbReference type="Proteomes" id="UP000578697">
    <property type="component" value="Unassembled WGS sequence"/>
</dbReference>
<dbReference type="PANTHER" id="PTHR30489:SF0">
    <property type="entry name" value="LIPOPROTEIN-RELEASING SYSTEM TRANSMEMBRANE PROTEIN LOLE"/>
    <property type="match status" value="1"/>
</dbReference>
<evidence type="ECO:0000313" key="10">
    <source>
        <dbReference type="EMBL" id="MBB5218400.1"/>
    </source>
</evidence>
<reference evidence="11 13" key="1">
    <citation type="submission" date="2018-08" db="EMBL/GenBank/DDBJ databases">
        <title>The first complete genome of Treponema rectale (CHPAT), a commensal spirochete of the bovine rectum.</title>
        <authorList>
            <person name="Staton G.J."/>
            <person name="Clegg S.R."/>
            <person name="Carter S.D."/>
            <person name="Radford A.D."/>
            <person name="Darby A."/>
            <person name="Hall N."/>
            <person name="Birtles R.J."/>
            <person name="Evans N.J."/>
        </authorList>
    </citation>
    <scope>NUCLEOTIDE SEQUENCE [LARGE SCALE GENOMIC DNA]</scope>
    <source>
        <strain evidence="11 13">CHPA</strain>
    </source>
</reference>
<dbReference type="KEGG" id="trc:DYE49_05335"/>
<feature type="domain" description="MacB-like periplasmic core" evidence="9">
    <location>
        <begin position="17"/>
        <end position="212"/>
    </location>
</feature>
<dbReference type="InterPro" id="IPR003838">
    <property type="entry name" value="ABC3_permease_C"/>
</dbReference>
<dbReference type="InterPro" id="IPR051447">
    <property type="entry name" value="Lipoprotein-release_system"/>
</dbReference>
<dbReference type="Pfam" id="PF02687">
    <property type="entry name" value="FtsX"/>
    <property type="match status" value="1"/>
</dbReference>
<feature type="transmembrane region" description="Helical" evidence="7">
    <location>
        <begin position="319"/>
        <end position="342"/>
    </location>
</feature>
<dbReference type="GO" id="GO:0098797">
    <property type="term" value="C:plasma membrane protein complex"/>
    <property type="evidence" value="ECO:0007669"/>
    <property type="project" value="TreeGrafter"/>
</dbReference>
<dbReference type="InterPro" id="IPR025857">
    <property type="entry name" value="MacB_PCD"/>
</dbReference>
<dbReference type="Pfam" id="PF12704">
    <property type="entry name" value="MacB_PCD"/>
    <property type="match status" value="1"/>
</dbReference>
<keyword evidence="4 7" id="KW-0812">Transmembrane</keyword>
<feature type="transmembrane region" description="Helical" evidence="7">
    <location>
        <begin position="387"/>
        <end position="407"/>
    </location>
</feature>
<evidence type="ECO:0000259" key="8">
    <source>
        <dbReference type="Pfam" id="PF02687"/>
    </source>
</evidence>
<evidence type="ECO:0000256" key="4">
    <source>
        <dbReference type="ARBA" id="ARBA00022692"/>
    </source>
</evidence>
<evidence type="ECO:0000256" key="3">
    <source>
        <dbReference type="ARBA" id="ARBA00022475"/>
    </source>
</evidence>
<evidence type="ECO:0000313" key="11">
    <source>
        <dbReference type="EMBL" id="QOS39907.1"/>
    </source>
</evidence>
<dbReference type="GO" id="GO:0044874">
    <property type="term" value="P:lipoprotein localization to outer membrane"/>
    <property type="evidence" value="ECO:0007669"/>
    <property type="project" value="TreeGrafter"/>
</dbReference>
<evidence type="ECO:0000256" key="7">
    <source>
        <dbReference type="SAM" id="Phobius"/>
    </source>
</evidence>
<dbReference type="EMBL" id="CP031517">
    <property type="protein sequence ID" value="QOS39907.1"/>
    <property type="molecule type" value="Genomic_DNA"/>
</dbReference>
<evidence type="ECO:0000313" key="13">
    <source>
        <dbReference type="Proteomes" id="UP000593591"/>
    </source>
</evidence>
<evidence type="ECO:0000313" key="12">
    <source>
        <dbReference type="Proteomes" id="UP000578697"/>
    </source>
</evidence>
<keyword evidence="5 7" id="KW-1133">Transmembrane helix</keyword>
<evidence type="ECO:0000256" key="1">
    <source>
        <dbReference type="ARBA" id="ARBA00004651"/>
    </source>
</evidence>
<feature type="transmembrane region" description="Helical" evidence="7">
    <location>
        <begin position="428"/>
        <end position="447"/>
    </location>
</feature>
<dbReference type="EMBL" id="JACHFR010000001">
    <property type="protein sequence ID" value="MBB5218400.1"/>
    <property type="molecule type" value="Genomic_DNA"/>
</dbReference>
<comment type="subcellular location">
    <subcellularLocation>
        <location evidence="1">Cell membrane</location>
        <topology evidence="1">Multi-pass membrane protein</topology>
    </subcellularLocation>
</comment>
<evidence type="ECO:0000259" key="9">
    <source>
        <dbReference type="Pfam" id="PF12704"/>
    </source>
</evidence>
<keyword evidence="6 7" id="KW-0472">Membrane</keyword>
<dbReference type="Proteomes" id="UP000593591">
    <property type="component" value="Chromosome"/>
</dbReference>
<comment type="similarity">
    <text evidence="2">Belongs to the ABC-4 integral membrane protein family. LolC/E subfamily.</text>
</comment>
<dbReference type="RefSeq" id="WP_184651819.1">
    <property type="nucleotide sequence ID" value="NZ_JACHFR010000001.1"/>
</dbReference>
<reference evidence="10 12" key="2">
    <citation type="submission" date="2020-08" db="EMBL/GenBank/DDBJ databases">
        <title>Genomic Encyclopedia of Type Strains, Phase IV (KMG-IV): sequencing the most valuable type-strain genomes for metagenomic binning, comparative biology and taxonomic classification.</title>
        <authorList>
            <person name="Goeker M."/>
        </authorList>
    </citation>
    <scope>NUCLEOTIDE SEQUENCE [LARGE SCALE GENOMIC DNA]</scope>
    <source>
        <strain evidence="10 12">DSM 103679</strain>
    </source>
</reference>
<keyword evidence="3" id="KW-1003">Cell membrane</keyword>
<gene>
    <name evidence="11" type="ORF">DYE49_05335</name>
    <name evidence="10" type="ORF">HNP77_000744</name>
</gene>